<dbReference type="Proteomes" id="UP000265631">
    <property type="component" value="Unassembled WGS sequence"/>
</dbReference>
<dbReference type="PANTHER" id="PTHR19353">
    <property type="entry name" value="FATTY ACID DESATURASE 2"/>
    <property type="match status" value="1"/>
</dbReference>
<evidence type="ECO:0000256" key="5">
    <source>
        <dbReference type="ARBA" id="ARBA00012019"/>
    </source>
</evidence>
<feature type="transmembrane region" description="Helical" evidence="17">
    <location>
        <begin position="358"/>
        <end position="377"/>
    </location>
</feature>
<evidence type="ECO:0000256" key="12">
    <source>
        <dbReference type="ARBA" id="ARBA00023002"/>
    </source>
</evidence>
<feature type="transmembrane region" description="Helical" evidence="17">
    <location>
        <begin position="273"/>
        <end position="295"/>
    </location>
</feature>
<dbReference type="AlphaFoldDB" id="A0A395N584"/>
<dbReference type="GO" id="GO:0006665">
    <property type="term" value="P:sphingolipid metabolic process"/>
    <property type="evidence" value="ECO:0007669"/>
    <property type="project" value="UniProtKB-UniPathway"/>
</dbReference>
<evidence type="ECO:0000256" key="14">
    <source>
        <dbReference type="ARBA" id="ARBA00023098"/>
    </source>
</evidence>
<dbReference type="PROSITE" id="PS50255">
    <property type="entry name" value="CYTOCHROME_B5_2"/>
    <property type="match status" value="1"/>
</dbReference>
<dbReference type="GO" id="GO:0046872">
    <property type="term" value="F:metal ion binding"/>
    <property type="evidence" value="ECO:0007669"/>
    <property type="project" value="UniProtKB-KW"/>
</dbReference>
<feature type="domain" description="Cytochrome b5 heme-binding" evidence="18">
    <location>
        <begin position="4"/>
        <end position="79"/>
    </location>
</feature>
<reference evidence="19 20" key="1">
    <citation type="journal article" date="2018" name="PLoS Pathog.">
        <title>Evolution of structural diversity of trichothecenes, a family of toxins produced by plant pathogenic and entomopathogenic fungi.</title>
        <authorList>
            <person name="Proctor R.H."/>
            <person name="McCormick S.P."/>
            <person name="Kim H.S."/>
            <person name="Cardoza R.E."/>
            <person name="Stanley A.M."/>
            <person name="Lindo L."/>
            <person name="Kelly A."/>
            <person name="Brown D.W."/>
            <person name="Lee T."/>
            <person name="Vaughan M.M."/>
            <person name="Alexander N.J."/>
            <person name="Busman M."/>
            <person name="Gutierrez S."/>
        </authorList>
    </citation>
    <scope>NUCLEOTIDE SEQUENCE [LARGE SCALE GENOMIC DNA]</scope>
    <source>
        <strain evidence="19 20">NRRL 13405</strain>
    </source>
</reference>
<dbReference type="UniPathway" id="UPA00222"/>
<feature type="region of interest" description="Disordered" evidence="16">
    <location>
        <begin position="104"/>
        <end position="137"/>
    </location>
</feature>
<dbReference type="InterPro" id="IPR036400">
    <property type="entry name" value="Cyt_B5-like_heme/steroid_sf"/>
</dbReference>
<evidence type="ECO:0000256" key="13">
    <source>
        <dbReference type="ARBA" id="ARBA00023004"/>
    </source>
</evidence>
<evidence type="ECO:0000256" key="4">
    <source>
        <dbReference type="ARBA" id="ARBA00009295"/>
    </source>
</evidence>
<gene>
    <name evidence="19" type="ORF">FIE12Z_561</name>
</gene>
<dbReference type="PIRSF" id="PIRSF015921">
    <property type="entry name" value="FA_sphinglp_des"/>
    <property type="match status" value="1"/>
</dbReference>
<dbReference type="GO" id="GO:0016717">
    <property type="term" value="F:oxidoreductase activity, acting on paired donors, with oxidation of a pair of donors resulting in the reduction of molecular oxygen to two molecules of water"/>
    <property type="evidence" value="ECO:0007669"/>
    <property type="project" value="TreeGrafter"/>
</dbReference>
<keyword evidence="12" id="KW-0560">Oxidoreductase</keyword>
<accession>A0A395N584</accession>
<evidence type="ECO:0000256" key="17">
    <source>
        <dbReference type="SAM" id="Phobius"/>
    </source>
</evidence>
<keyword evidence="11 17" id="KW-1133">Transmembrane helix</keyword>
<dbReference type="InterPro" id="IPR012171">
    <property type="entry name" value="Fatty_acid_desaturase"/>
</dbReference>
<keyword evidence="7" id="KW-0349">Heme</keyword>
<dbReference type="OrthoDB" id="260091at2759"/>
<evidence type="ECO:0000256" key="8">
    <source>
        <dbReference type="ARBA" id="ARBA00022692"/>
    </source>
</evidence>
<dbReference type="GO" id="GO:0016020">
    <property type="term" value="C:membrane"/>
    <property type="evidence" value="ECO:0007669"/>
    <property type="project" value="UniProtKB-SubCell"/>
</dbReference>
<feature type="compositionally biased region" description="Low complexity" evidence="16">
    <location>
        <begin position="106"/>
        <end position="135"/>
    </location>
</feature>
<name>A0A395N584_9HYPO</name>
<keyword evidence="8 17" id="KW-0812">Transmembrane</keyword>
<keyword evidence="13" id="KW-0408">Iron</keyword>
<dbReference type="Pfam" id="PF00173">
    <property type="entry name" value="Cyt-b5"/>
    <property type="match status" value="1"/>
</dbReference>
<dbReference type="SUPFAM" id="SSF55856">
    <property type="entry name" value="Cytochrome b5-like heme/steroid binding domain"/>
    <property type="match status" value="1"/>
</dbReference>
<evidence type="ECO:0000256" key="11">
    <source>
        <dbReference type="ARBA" id="ARBA00022989"/>
    </source>
</evidence>
<dbReference type="InterPro" id="IPR001199">
    <property type="entry name" value="Cyt_B5-like_heme/steroid-bd"/>
</dbReference>
<organism evidence="19 20">
    <name type="scientific">Fusarium flagelliforme</name>
    <dbReference type="NCBI Taxonomy" id="2675880"/>
    <lineage>
        <taxon>Eukaryota</taxon>
        <taxon>Fungi</taxon>
        <taxon>Dikarya</taxon>
        <taxon>Ascomycota</taxon>
        <taxon>Pezizomycotina</taxon>
        <taxon>Sordariomycetes</taxon>
        <taxon>Hypocreomycetidae</taxon>
        <taxon>Hypocreales</taxon>
        <taxon>Nectriaceae</taxon>
        <taxon>Fusarium</taxon>
        <taxon>Fusarium incarnatum-equiseti species complex</taxon>
    </lineage>
</organism>
<keyword evidence="10" id="KW-0746">Sphingolipid metabolism</keyword>
<proteinExistence type="inferred from homology"/>
<dbReference type="EC" id="1.14.19.18" evidence="5"/>
<comment type="similarity">
    <text evidence="4">Belongs to the fatty acid desaturase type 1 family.</text>
</comment>
<evidence type="ECO:0000256" key="1">
    <source>
        <dbReference type="ARBA" id="ARBA00004141"/>
    </source>
</evidence>
<dbReference type="EMBL" id="PXXK01000009">
    <property type="protein sequence ID" value="RFN55308.1"/>
    <property type="molecule type" value="Genomic_DNA"/>
</dbReference>
<comment type="pathway">
    <text evidence="2">Lipid metabolism; sphingolipid metabolism.</text>
</comment>
<evidence type="ECO:0000256" key="15">
    <source>
        <dbReference type="ARBA" id="ARBA00023136"/>
    </source>
</evidence>
<dbReference type="STRING" id="2594813.A0A395N584"/>
<feature type="transmembrane region" description="Helical" evidence="17">
    <location>
        <begin position="242"/>
        <end position="261"/>
    </location>
</feature>
<evidence type="ECO:0000313" key="19">
    <source>
        <dbReference type="EMBL" id="RFN55308.1"/>
    </source>
</evidence>
<comment type="pathway">
    <text evidence="3">Sphingolipid metabolism.</text>
</comment>
<keyword evidence="14" id="KW-0443">Lipid metabolism</keyword>
<evidence type="ECO:0000256" key="7">
    <source>
        <dbReference type="ARBA" id="ARBA00022617"/>
    </source>
</evidence>
<dbReference type="Pfam" id="PF00487">
    <property type="entry name" value="FA_desaturase"/>
    <property type="match status" value="1"/>
</dbReference>
<dbReference type="InterPro" id="IPR005804">
    <property type="entry name" value="FA_desaturase_dom"/>
</dbReference>
<feature type="transmembrane region" description="Helical" evidence="17">
    <location>
        <begin position="398"/>
        <end position="417"/>
    </location>
</feature>
<feature type="transmembrane region" description="Helical" evidence="17">
    <location>
        <begin position="423"/>
        <end position="443"/>
    </location>
</feature>
<keyword evidence="15 17" id="KW-0472">Membrane</keyword>
<evidence type="ECO:0000256" key="2">
    <source>
        <dbReference type="ARBA" id="ARBA00004760"/>
    </source>
</evidence>
<evidence type="ECO:0000256" key="3">
    <source>
        <dbReference type="ARBA" id="ARBA00004991"/>
    </source>
</evidence>
<dbReference type="SMART" id="SM01117">
    <property type="entry name" value="Cyt-b5"/>
    <property type="match status" value="1"/>
</dbReference>
<protein>
    <recommendedName>
        <fullName evidence="6">Delta 8-(E)-sphingolipid desaturase</fullName>
        <ecNumber evidence="5">1.14.19.18</ecNumber>
    </recommendedName>
</protein>
<evidence type="ECO:0000256" key="9">
    <source>
        <dbReference type="ARBA" id="ARBA00022723"/>
    </source>
</evidence>
<dbReference type="CDD" id="cd03506">
    <property type="entry name" value="Delta6-FADS-like"/>
    <property type="match status" value="1"/>
</dbReference>
<dbReference type="PANTHER" id="PTHR19353:SF30">
    <property type="entry name" value="DELTA 8-(E)-SPHINGOLIPID DESATURASE"/>
    <property type="match status" value="1"/>
</dbReference>
<keyword evidence="20" id="KW-1185">Reference proteome</keyword>
<comment type="subcellular location">
    <subcellularLocation>
        <location evidence="1">Membrane</location>
        <topology evidence="1">Multi-pass membrane protein</topology>
    </subcellularLocation>
</comment>
<comment type="caution">
    <text evidence="19">The sequence shown here is derived from an EMBL/GenBank/DDBJ whole genome shotgun (WGS) entry which is preliminary data.</text>
</comment>
<dbReference type="Gene3D" id="3.10.120.10">
    <property type="entry name" value="Cytochrome b5-like heme/steroid binding domain"/>
    <property type="match status" value="1"/>
</dbReference>
<evidence type="ECO:0000259" key="18">
    <source>
        <dbReference type="PROSITE" id="PS50255"/>
    </source>
</evidence>
<evidence type="ECO:0000313" key="20">
    <source>
        <dbReference type="Proteomes" id="UP000265631"/>
    </source>
</evidence>
<evidence type="ECO:0000256" key="6">
    <source>
        <dbReference type="ARBA" id="ARBA00016939"/>
    </source>
</evidence>
<evidence type="ECO:0000256" key="16">
    <source>
        <dbReference type="SAM" id="MobiDB-lite"/>
    </source>
</evidence>
<sequence>MSRDKVLTAAAVERMIADDQTIVIYEDSILKLDGWMDRHPGGRLAVLHMVGRDATDEMKAYHSESTLRTMKAYRIGRKQGPWTNRTPPIRGGVFRKDAPEEIEIADSTASDTEESLSSSSILDDAASSASSATDEVVVEDAMKTEGLRHRSATIKSENNGKRAAILRVANAGVAREIQSDLETYPCPADTKIQTDIRHKYQLLHDRIRDEGLYQCPYIDYGKEMARYTTLFTLFGVLFYNQWYITSAVFLGLFWHQIMFTAHDAGHLAITSNFVFDTLVGMFIADFCCGLSIGWWKSSHNVHHLVTNAPEHDPDIQNVPLFATCPSFFKSLSSTYYNGFVFYWDAAADFLVPYQKYTYYPVMGIARFNLYLLSWLHVLSSKSSQLGKSRAWWIRPTEISFMACYWFLFGYCLLWRGLPDWTTRVIFVLVSHIVTMPLHVQITLSHWGMSTVDLGEEESFAQRQLRTTMDVDCPAWLDFIHGGLQFQAVHHLFPRVPRHNLRKVQFLLREFCADTGIPYSILNFTDGNRKVLGRLQDVSDQLDVMIKCQQHMARTGESGLH</sequence>
<keyword evidence="9" id="KW-0479">Metal-binding</keyword>
<evidence type="ECO:0000256" key="10">
    <source>
        <dbReference type="ARBA" id="ARBA00022919"/>
    </source>
</evidence>